<gene>
    <name evidence="4" type="ORF">SAMN05216282_1372</name>
</gene>
<feature type="region of interest" description="Disordered" evidence="3">
    <location>
        <begin position="239"/>
        <end position="266"/>
    </location>
</feature>
<dbReference type="Pfam" id="PF00106">
    <property type="entry name" value="adh_short"/>
    <property type="match status" value="1"/>
</dbReference>
<dbReference type="SUPFAM" id="SSF51735">
    <property type="entry name" value="NAD(P)-binding Rossmann-fold domains"/>
    <property type="match status" value="1"/>
</dbReference>
<dbReference type="Proteomes" id="UP000198701">
    <property type="component" value="Unassembled WGS sequence"/>
</dbReference>
<proteinExistence type="inferred from homology"/>
<keyword evidence="5" id="KW-1185">Reference proteome</keyword>
<protein>
    <submittedName>
        <fullName evidence="4">Short-chain dehydrogenase</fullName>
    </submittedName>
</protein>
<dbReference type="InterPro" id="IPR020904">
    <property type="entry name" value="Sc_DH/Rdtase_CS"/>
</dbReference>
<accession>A0A1G9HSQ9</accession>
<keyword evidence="2" id="KW-0560">Oxidoreductase</keyword>
<organism evidence="4 5">
    <name type="scientific">Cryobacterium psychrotolerans</name>
    <dbReference type="NCBI Taxonomy" id="386301"/>
    <lineage>
        <taxon>Bacteria</taxon>
        <taxon>Bacillati</taxon>
        <taxon>Actinomycetota</taxon>
        <taxon>Actinomycetes</taxon>
        <taxon>Micrococcales</taxon>
        <taxon>Microbacteriaceae</taxon>
        <taxon>Cryobacterium</taxon>
    </lineage>
</organism>
<name>A0A1G9HSQ9_9MICO</name>
<dbReference type="EMBL" id="FNFU01000037">
    <property type="protein sequence ID" value="SDL15855.1"/>
    <property type="molecule type" value="Genomic_DNA"/>
</dbReference>
<dbReference type="Gene3D" id="3.40.50.720">
    <property type="entry name" value="NAD(P)-binding Rossmann-like Domain"/>
    <property type="match status" value="1"/>
</dbReference>
<dbReference type="PRINTS" id="PR00081">
    <property type="entry name" value="GDHRDH"/>
</dbReference>
<dbReference type="GO" id="GO:0016020">
    <property type="term" value="C:membrane"/>
    <property type="evidence" value="ECO:0007669"/>
    <property type="project" value="TreeGrafter"/>
</dbReference>
<dbReference type="PROSITE" id="PS00061">
    <property type="entry name" value="ADH_SHORT"/>
    <property type="match status" value="1"/>
</dbReference>
<dbReference type="AlphaFoldDB" id="A0A1G9HSQ9"/>
<evidence type="ECO:0000256" key="1">
    <source>
        <dbReference type="ARBA" id="ARBA00006484"/>
    </source>
</evidence>
<evidence type="ECO:0000256" key="2">
    <source>
        <dbReference type="ARBA" id="ARBA00023002"/>
    </source>
</evidence>
<sequence>MLAARSASSLDEVAAECRSLGGEAIAVPTDVADPDQISLLAATAIERFTSIRGWVSAAGVYAAGSVEETPDRIFRRVLEVNLLGQVYGARAALPALRRTRGTLVLLGSVFSRVPAPMVSAYVASKHAVLGFAECLRLELLGSGVRVCTILPSTTDTPIYIHAANRTGRVVHPMPPLVSPDRVAAAIVRRLEHPRPTTVVGRTQGLVIPLRLLARPLYDRLIVAGMMHLGLRADGIPDSDGTVFEPDPASNTVDGGWRQRGGPSNEQ</sequence>
<reference evidence="4 5" key="1">
    <citation type="submission" date="2016-10" db="EMBL/GenBank/DDBJ databases">
        <authorList>
            <person name="de Groot N.N."/>
        </authorList>
    </citation>
    <scope>NUCLEOTIDE SEQUENCE [LARGE SCALE GENOMIC DNA]</scope>
    <source>
        <strain evidence="4 5">CGMCC 1.5382</strain>
    </source>
</reference>
<evidence type="ECO:0000256" key="3">
    <source>
        <dbReference type="SAM" id="MobiDB-lite"/>
    </source>
</evidence>
<dbReference type="InterPro" id="IPR002347">
    <property type="entry name" value="SDR_fam"/>
</dbReference>
<comment type="similarity">
    <text evidence="1">Belongs to the short-chain dehydrogenases/reductases (SDR) family.</text>
</comment>
<dbReference type="PANTHER" id="PTHR44196">
    <property type="entry name" value="DEHYDROGENASE/REDUCTASE SDR FAMILY MEMBER 7B"/>
    <property type="match status" value="1"/>
</dbReference>
<dbReference type="InterPro" id="IPR036291">
    <property type="entry name" value="NAD(P)-bd_dom_sf"/>
</dbReference>
<dbReference type="STRING" id="386301.SAMN05216282_1372"/>
<dbReference type="PANTHER" id="PTHR44196:SF1">
    <property type="entry name" value="DEHYDROGENASE_REDUCTASE SDR FAMILY MEMBER 7B"/>
    <property type="match status" value="1"/>
</dbReference>
<evidence type="ECO:0000313" key="5">
    <source>
        <dbReference type="Proteomes" id="UP000198701"/>
    </source>
</evidence>
<evidence type="ECO:0000313" key="4">
    <source>
        <dbReference type="EMBL" id="SDL15855.1"/>
    </source>
</evidence>
<dbReference type="GO" id="GO:0016491">
    <property type="term" value="F:oxidoreductase activity"/>
    <property type="evidence" value="ECO:0007669"/>
    <property type="project" value="UniProtKB-KW"/>
</dbReference>